<reference evidence="2" key="2">
    <citation type="journal article" date="2023" name="Proc. Natl. Acad. Sci. U.S.A.">
        <title>A global phylogenomic analysis of the shiitake genus Lentinula.</title>
        <authorList>
            <person name="Sierra-Patev S."/>
            <person name="Min B."/>
            <person name="Naranjo-Ortiz M."/>
            <person name="Looney B."/>
            <person name="Konkel Z."/>
            <person name="Slot J.C."/>
            <person name="Sakamoto Y."/>
            <person name="Steenwyk J.L."/>
            <person name="Rokas A."/>
            <person name="Carro J."/>
            <person name="Camarero S."/>
            <person name="Ferreira P."/>
            <person name="Molpeceres G."/>
            <person name="Ruiz-Duenas F.J."/>
            <person name="Serrano A."/>
            <person name="Henrissat B."/>
            <person name="Drula E."/>
            <person name="Hughes K.W."/>
            <person name="Mata J.L."/>
            <person name="Ishikawa N.K."/>
            <person name="Vargas-Isla R."/>
            <person name="Ushijima S."/>
            <person name="Smith C.A."/>
            <person name="Donoghue J."/>
            <person name="Ahrendt S."/>
            <person name="Andreopoulos W."/>
            <person name="He G."/>
            <person name="LaButti K."/>
            <person name="Lipzen A."/>
            <person name="Ng V."/>
            <person name="Riley R."/>
            <person name="Sandor L."/>
            <person name="Barry K."/>
            <person name="Martinez A.T."/>
            <person name="Xiao Y."/>
            <person name="Gibbons J.G."/>
            <person name="Terashima K."/>
            <person name="Grigoriev I.V."/>
            <person name="Hibbett D."/>
        </authorList>
    </citation>
    <scope>NUCLEOTIDE SEQUENCE</scope>
    <source>
        <strain evidence="2">Sp2 HRB7682 ss15</strain>
    </source>
</reference>
<dbReference type="AlphaFoldDB" id="A0A9W9DSV9"/>
<reference evidence="2" key="1">
    <citation type="submission" date="2022-08" db="EMBL/GenBank/DDBJ databases">
        <authorList>
            <consortium name="DOE Joint Genome Institute"/>
            <person name="Min B."/>
            <person name="Riley R."/>
            <person name="Sierra-Patev S."/>
            <person name="Naranjo-Ortiz M."/>
            <person name="Looney B."/>
            <person name="Konkel Z."/>
            <person name="Slot J.C."/>
            <person name="Sakamoto Y."/>
            <person name="Steenwyk J.L."/>
            <person name="Rokas A."/>
            <person name="Carro J."/>
            <person name="Camarero S."/>
            <person name="Ferreira P."/>
            <person name="Molpeceres G."/>
            <person name="Ruiz-Duenas F.J."/>
            <person name="Serrano A."/>
            <person name="Henrissat B."/>
            <person name="Drula E."/>
            <person name="Hughes K.W."/>
            <person name="Mata J.L."/>
            <person name="Ishikawa N.K."/>
            <person name="Vargas-Isla R."/>
            <person name="Ushijima S."/>
            <person name="Smith C.A."/>
            <person name="Ahrendt S."/>
            <person name="Andreopoulos W."/>
            <person name="He G."/>
            <person name="Labutti K."/>
            <person name="Lipzen A."/>
            <person name="Ng V."/>
            <person name="Sandor L."/>
            <person name="Barry K."/>
            <person name="Martinez A.T."/>
            <person name="Xiao Y."/>
            <person name="Gibbons J.G."/>
            <person name="Terashima K."/>
            <person name="Hibbett D.S."/>
            <person name="Grigoriev I.V."/>
        </authorList>
    </citation>
    <scope>NUCLEOTIDE SEQUENCE</scope>
    <source>
        <strain evidence="2">Sp2 HRB7682 ss15</strain>
    </source>
</reference>
<organism evidence="2 3">
    <name type="scientific">Lentinula lateritia</name>
    <dbReference type="NCBI Taxonomy" id="40482"/>
    <lineage>
        <taxon>Eukaryota</taxon>
        <taxon>Fungi</taxon>
        <taxon>Dikarya</taxon>
        <taxon>Basidiomycota</taxon>
        <taxon>Agaricomycotina</taxon>
        <taxon>Agaricomycetes</taxon>
        <taxon>Agaricomycetidae</taxon>
        <taxon>Agaricales</taxon>
        <taxon>Marasmiineae</taxon>
        <taxon>Omphalotaceae</taxon>
        <taxon>Lentinula</taxon>
    </lineage>
</organism>
<feature type="region of interest" description="Disordered" evidence="1">
    <location>
        <begin position="303"/>
        <end position="323"/>
    </location>
</feature>
<dbReference type="Proteomes" id="UP001150238">
    <property type="component" value="Unassembled WGS sequence"/>
</dbReference>
<proteinExistence type="predicted"/>
<evidence type="ECO:0000313" key="3">
    <source>
        <dbReference type="Proteomes" id="UP001150238"/>
    </source>
</evidence>
<sequence>MLLRSSHLFPSTPMFKLSSSSSCCSPLRDPSTNYTIHLDDSPSDSIAFKMAPSPDDPSQSNSGLEGNVVVLSSLNLSGSRFESLSWRLGHFDHVLDALNELRSEFFTENQHILPDNEYRLSASRVMDLLDIAKGTLEKVGVNLWHHSLCVVGLRRHKKAYFALLKLLRSRESCLNSQMQLARSRRLTCRLSTNFSIRVNPVYDLYLPPMPRNFRQNIGQIQPLHQKALLCRRMPPPDAFPPSDFTPVSSHSFFGPQRRRRRMRLEFSNDIWESLEMEPLSHPSPYIVRHRPGMKKQRFGIFCTGKSSSKTSSRKGRLRAPISI</sequence>
<accession>A0A9W9DSV9</accession>
<evidence type="ECO:0000256" key="1">
    <source>
        <dbReference type="SAM" id="MobiDB-lite"/>
    </source>
</evidence>
<name>A0A9W9DSV9_9AGAR</name>
<comment type="caution">
    <text evidence="2">The sequence shown here is derived from an EMBL/GenBank/DDBJ whole genome shotgun (WGS) entry which is preliminary data.</text>
</comment>
<dbReference type="EMBL" id="JANVFS010000012">
    <property type="protein sequence ID" value="KAJ4484184.1"/>
    <property type="molecule type" value="Genomic_DNA"/>
</dbReference>
<gene>
    <name evidence="2" type="ORF">C8J55DRAFT_37819</name>
</gene>
<evidence type="ECO:0000313" key="2">
    <source>
        <dbReference type="EMBL" id="KAJ4484184.1"/>
    </source>
</evidence>
<protein>
    <submittedName>
        <fullName evidence="2">Uncharacterized protein</fullName>
    </submittedName>
</protein>